<dbReference type="GO" id="GO:0004364">
    <property type="term" value="F:glutathione transferase activity"/>
    <property type="evidence" value="ECO:0007669"/>
    <property type="project" value="TreeGrafter"/>
</dbReference>
<feature type="domain" description="GST C-terminal" evidence="3">
    <location>
        <begin position="105"/>
        <end position="232"/>
    </location>
</feature>
<dbReference type="SFLD" id="SFLDS00019">
    <property type="entry name" value="Glutathione_Transferase_(cytos"/>
    <property type="match status" value="1"/>
</dbReference>
<accession>A0A8G1RS18</accession>
<dbReference type="Pfam" id="PF00043">
    <property type="entry name" value="GST_C"/>
    <property type="match status" value="1"/>
</dbReference>
<evidence type="ECO:0000313" key="5">
    <source>
        <dbReference type="Proteomes" id="UP000249789"/>
    </source>
</evidence>
<dbReference type="GeneID" id="63856358"/>
<dbReference type="GO" id="GO:0006559">
    <property type="term" value="P:L-phenylalanine catabolic process"/>
    <property type="evidence" value="ECO:0007669"/>
    <property type="project" value="TreeGrafter"/>
</dbReference>
<dbReference type="NCBIfam" id="TIGR01262">
    <property type="entry name" value="maiA"/>
    <property type="match status" value="1"/>
</dbReference>
<dbReference type="InterPro" id="IPR004046">
    <property type="entry name" value="GST_C"/>
</dbReference>
<dbReference type="PANTHER" id="PTHR42673">
    <property type="entry name" value="MALEYLACETOACETATE ISOMERASE"/>
    <property type="match status" value="1"/>
</dbReference>
<dbReference type="GO" id="GO:0006749">
    <property type="term" value="P:glutathione metabolic process"/>
    <property type="evidence" value="ECO:0007669"/>
    <property type="project" value="TreeGrafter"/>
</dbReference>
<evidence type="ECO:0000259" key="3">
    <source>
        <dbReference type="PROSITE" id="PS50405"/>
    </source>
</evidence>
<dbReference type="Gene3D" id="3.40.30.10">
    <property type="entry name" value="Glutaredoxin"/>
    <property type="match status" value="1"/>
</dbReference>
<organism evidence="4 5">
    <name type="scientific">Aspergillus fijiensis CBS 313.89</name>
    <dbReference type="NCBI Taxonomy" id="1448319"/>
    <lineage>
        <taxon>Eukaryota</taxon>
        <taxon>Fungi</taxon>
        <taxon>Dikarya</taxon>
        <taxon>Ascomycota</taxon>
        <taxon>Pezizomycotina</taxon>
        <taxon>Eurotiomycetes</taxon>
        <taxon>Eurotiomycetidae</taxon>
        <taxon>Eurotiales</taxon>
        <taxon>Aspergillaceae</taxon>
        <taxon>Aspergillus</taxon>
    </lineage>
</organism>
<reference evidence="4 5" key="1">
    <citation type="submission" date="2018-02" db="EMBL/GenBank/DDBJ databases">
        <title>The genomes of Aspergillus section Nigri reveals drivers in fungal speciation.</title>
        <authorList>
            <consortium name="DOE Joint Genome Institute"/>
            <person name="Vesth T.C."/>
            <person name="Nybo J."/>
            <person name="Theobald S."/>
            <person name="Brandl J."/>
            <person name="Frisvad J.C."/>
            <person name="Nielsen K.F."/>
            <person name="Lyhne E.K."/>
            <person name="Kogle M.E."/>
            <person name="Kuo A."/>
            <person name="Riley R."/>
            <person name="Clum A."/>
            <person name="Nolan M."/>
            <person name="Lipzen A."/>
            <person name="Salamov A."/>
            <person name="Henrissat B."/>
            <person name="Wiebenga A."/>
            <person name="De vries R.P."/>
            <person name="Grigoriev I.V."/>
            <person name="Mortensen U.H."/>
            <person name="Andersen M.R."/>
            <person name="Baker S.E."/>
        </authorList>
    </citation>
    <scope>NUCLEOTIDE SEQUENCE [LARGE SCALE GENOMIC DNA]</scope>
    <source>
        <strain evidence="4 5">CBS 313.89</strain>
    </source>
</reference>
<dbReference type="Proteomes" id="UP000249789">
    <property type="component" value="Unassembled WGS sequence"/>
</dbReference>
<evidence type="ECO:0000313" key="4">
    <source>
        <dbReference type="EMBL" id="RAK76855.1"/>
    </source>
</evidence>
<dbReference type="OrthoDB" id="202840at2759"/>
<dbReference type="SUPFAM" id="SSF52833">
    <property type="entry name" value="Thioredoxin-like"/>
    <property type="match status" value="1"/>
</dbReference>
<protein>
    <submittedName>
        <fullName evidence="4">Maleylacetoacetate isomerase</fullName>
    </submittedName>
</protein>
<evidence type="ECO:0000256" key="1">
    <source>
        <dbReference type="ARBA" id="ARBA00010007"/>
    </source>
</evidence>
<dbReference type="Gene3D" id="1.20.1050.10">
    <property type="match status" value="1"/>
</dbReference>
<dbReference type="PANTHER" id="PTHR42673:SF4">
    <property type="entry name" value="MALEYLACETOACETATE ISOMERASE"/>
    <property type="match status" value="1"/>
</dbReference>
<keyword evidence="4" id="KW-0413">Isomerase</keyword>
<dbReference type="PROSITE" id="PS50404">
    <property type="entry name" value="GST_NTER"/>
    <property type="match status" value="1"/>
</dbReference>
<dbReference type="InterPro" id="IPR004045">
    <property type="entry name" value="Glutathione_S-Trfase_N"/>
</dbReference>
<evidence type="ECO:0000259" key="2">
    <source>
        <dbReference type="PROSITE" id="PS50404"/>
    </source>
</evidence>
<dbReference type="GO" id="GO:0005739">
    <property type="term" value="C:mitochondrion"/>
    <property type="evidence" value="ECO:0007669"/>
    <property type="project" value="TreeGrafter"/>
</dbReference>
<dbReference type="SUPFAM" id="SSF47616">
    <property type="entry name" value="GST C-terminal domain-like"/>
    <property type="match status" value="1"/>
</dbReference>
<feature type="domain" description="GST N-terminal" evidence="2">
    <location>
        <begin position="9"/>
        <end position="96"/>
    </location>
</feature>
<sequence>MTPPPPTSKTYTLYTYYQSTCANRVVIALHHKSLPFTHHYIDLRAAEHETAAFAALNPSRSLPVLVITDATTGTETILTQSVAILEYLEEAHPDRPALLPPLDAAPLHRARVRELVNLITNDIQPLSNGRIARRVRQIRDEVQDQLSFVQEVNLAGLTAYERLLERYGADSTYSVGDAVTLADVCLVPAVEMAVAYRTDLTALVRVRAVVERLKALEAFRRGDWRRQGDTPGEVRVE</sequence>
<dbReference type="EMBL" id="KZ824646">
    <property type="protein sequence ID" value="RAK76855.1"/>
    <property type="molecule type" value="Genomic_DNA"/>
</dbReference>
<dbReference type="SFLD" id="SFLDG00358">
    <property type="entry name" value="Main_(cytGST)"/>
    <property type="match status" value="1"/>
</dbReference>
<dbReference type="AlphaFoldDB" id="A0A8G1RS18"/>
<dbReference type="InterPro" id="IPR036249">
    <property type="entry name" value="Thioredoxin-like_sf"/>
</dbReference>
<dbReference type="VEuPathDB" id="FungiDB:BO72DRAFT_122237"/>
<dbReference type="InterPro" id="IPR036282">
    <property type="entry name" value="Glutathione-S-Trfase_C_sf"/>
</dbReference>
<proteinExistence type="inferred from homology"/>
<keyword evidence="5" id="KW-1185">Reference proteome</keyword>
<dbReference type="Pfam" id="PF13409">
    <property type="entry name" value="GST_N_2"/>
    <property type="match status" value="1"/>
</dbReference>
<dbReference type="InterPro" id="IPR010987">
    <property type="entry name" value="Glutathione-S-Trfase_C-like"/>
</dbReference>
<gene>
    <name evidence="4" type="ORF">BO72DRAFT_122237</name>
</gene>
<name>A0A8G1RS18_9EURO</name>
<dbReference type="InterPro" id="IPR005955">
    <property type="entry name" value="GST_Zeta"/>
</dbReference>
<dbReference type="PROSITE" id="PS50405">
    <property type="entry name" value="GST_CTER"/>
    <property type="match status" value="1"/>
</dbReference>
<dbReference type="InterPro" id="IPR040079">
    <property type="entry name" value="Glutathione_S-Trfase"/>
</dbReference>
<comment type="similarity">
    <text evidence="1">Belongs to the GST superfamily. Zeta family.</text>
</comment>
<dbReference type="GO" id="GO:0016034">
    <property type="term" value="F:maleylacetoacetate isomerase activity"/>
    <property type="evidence" value="ECO:0007669"/>
    <property type="project" value="TreeGrafter"/>
</dbReference>
<dbReference type="RefSeq" id="XP_040800865.1">
    <property type="nucleotide sequence ID" value="XM_040939025.1"/>
</dbReference>